<protein>
    <recommendedName>
        <fullName evidence="4">GtrA-like protein domain-containing protein</fullName>
    </recommendedName>
</protein>
<reference evidence="2 3" key="1">
    <citation type="journal article" date="2015" name="Genome Announc.">
        <title>Expanding the biotechnology potential of lactobacilli through comparative genomics of 213 strains and associated genera.</title>
        <authorList>
            <person name="Sun Z."/>
            <person name="Harris H.M."/>
            <person name="McCann A."/>
            <person name="Guo C."/>
            <person name="Argimon S."/>
            <person name="Zhang W."/>
            <person name="Yang X."/>
            <person name="Jeffery I.B."/>
            <person name="Cooney J.C."/>
            <person name="Kagawa T.F."/>
            <person name="Liu W."/>
            <person name="Song Y."/>
            <person name="Salvetti E."/>
            <person name="Wrobel A."/>
            <person name="Rasinkangas P."/>
            <person name="Parkhill J."/>
            <person name="Rea M.C."/>
            <person name="O'Sullivan O."/>
            <person name="Ritari J."/>
            <person name="Douillard F.P."/>
            <person name="Paul Ross R."/>
            <person name="Yang R."/>
            <person name="Briner A.E."/>
            <person name="Felis G.E."/>
            <person name="de Vos W.M."/>
            <person name="Barrangou R."/>
            <person name="Klaenhammer T.R."/>
            <person name="Caufield P.W."/>
            <person name="Cui Y."/>
            <person name="Zhang H."/>
            <person name="O'Toole P.W."/>
        </authorList>
    </citation>
    <scope>NUCLEOTIDE SEQUENCE [LARGE SCALE GENOMIC DNA]</scope>
    <source>
        <strain evidence="2 3">DSM 18527</strain>
    </source>
</reference>
<accession>A0A0R1Y081</accession>
<keyword evidence="3" id="KW-1185">Reference proteome</keyword>
<dbReference type="PATRIC" id="fig|1423734.3.peg.994"/>
<evidence type="ECO:0000313" key="3">
    <source>
        <dbReference type="Proteomes" id="UP000051236"/>
    </source>
</evidence>
<gene>
    <name evidence="2" type="ORF">FC83_GL000980</name>
</gene>
<dbReference type="STRING" id="1423734.FC83_GL000980"/>
<feature type="transmembrane region" description="Helical" evidence="1">
    <location>
        <begin position="28"/>
        <end position="54"/>
    </location>
</feature>
<keyword evidence="1" id="KW-0812">Transmembrane</keyword>
<evidence type="ECO:0000256" key="1">
    <source>
        <dbReference type="SAM" id="Phobius"/>
    </source>
</evidence>
<dbReference type="eggNOG" id="ENOG5032YYJ">
    <property type="taxonomic scope" value="Bacteria"/>
</dbReference>
<evidence type="ECO:0000313" key="2">
    <source>
        <dbReference type="EMBL" id="KRM35457.1"/>
    </source>
</evidence>
<keyword evidence="1" id="KW-1133">Transmembrane helix</keyword>
<keyword evidence="1" id="KW-0472">Membrane</keyword>
<dbReference type="Proteomes" id="UP000051236">
    <property type="component" value="Unassembled WGS sequence"/>
</dbReference>
<feature type="transmembrane region" description="Helical" evidence="1">
    <location>
        <begin position="140"/>
        <end position="162"/>
    </location>
</feature>
<dbReference type="AlphaFoldDB" id="A0A0R1Y081"/>
<sequence length="173" mass="19518">MERKQLQQNRLVSVIKHYKVQHPSMYEFILFNIMGNVATVTNFIVLWLGTGLLFKGLSSISLHWFIFNYGLTQGGLGGFLSFLLAYMAAQIVNFIVQRKVVFGADVEIGKVMPWYIGTVIFVGLLSIWLPPYVIALVSPFAGSFAPTLANVFNICLQVAINYPMMKFKIMKKV</sequence>
<dbReference type="EMBL" id="AZGA01000015">
    <property type="protein sequence ID" value="KRM35457.1"/>
    <property type="molecule type" value="Genomic_DNA"/>
</dbReference>
<comment type="caution">
    <text evidence="2">The sequence shown here is derived from an EMBL/GenBank/DDBJ whole genome shotgun (WGS) entry which is preliminary data.</text>
</comment>
<dbReference type="RefSeq" id="WP_057002424.1">
    <property type="nucleotide sequence ID" value="NZ_AZGA01000015.1"/>
</dbReference>
<feature type="transmembrane region" description="Helical" evidence="1">
    <location>
        <begin position="74"/>
        <end position="96"/>
    </location>
</feature>
<proteinExistence type="predicted"/>
<name>A0A0R1Y081_9LACO</name>
<evidence type="ECO:0008006" key="4">
    <source>
        <dbReference type="Google" id="ProtNLM"/>
    </source>
</evidence>
<organism evidence="2 3">
    <name type="scientific">Agrilactobacillus composti DSM 18527 = JCM 14202</name>
    <dbReference type="NCBI Taxonomy" id="1423734"/>
    <lineage>
        <taxon>Bacteria</taxon>
        <taxon>Bacillati</taxon>
        <taxon>Bacillota</taxon>
        <taxon>Bacilli</taxon>
        <taxon>Lactobacillales</taxon>
        <taxon>Lactobacillaceae</taxon>
        <taxon>Agrilactobacillus</taxon>
    </lineage>
</organism>
<feature type="transmembrane region" description="Helical" evidence="1">
    <location>
        <begin position="108"/>
        <end position="128"/>
    </location>
</feature>